<dbReference type="EMBL" id="JAHUTI010021784">
    <property type="protein sequence ID" value="MED6239652.1"/>
    <property type="molecule type" value="Genomic_DNA"/>
</dbReference>
<dbReference type="Proteomes" id="UP001345963">
    <property type="component" value="Unassembled WGS sequence"/>
</dbReference>
<organism evidence="1 2">
    <name type="scientific">Ataeniobius toweri</name>
    <dbReference type="NCBI Taxonomy" id="208326"/>
    <lineage>
        <taxon>Eukaryota</taxon>
        <taxon>Metazoa</taxon>
        <taxon>Chordata</taxon>
        <taxon>Craniata</taxon>
        <taxon>Vertebrata</taxon>
        <taxon>Euteleostomi</taxon>
        <taxon>Actinopterygii</taxon>
        <taxon>Neopterygii</taxon>
        <taxon>Teleostei</taxon>
        <taxon>Neoteleostei</taxon>
        <taxon>Acanthomorphata</taxon>
        <taxon>Ovalentaria</taxon>
        <taxon>Atherinomorphae</taxon>
        <taxon>Cyprinodontiformes</taxon>
        <taxon>Goodeidae</taxon>
        <taxon>Ataeniobius</taxon>
    </lineage>
</organism>
<evidence type="ECO:0000313" key="2">
    <source>
        <dbReference type="Proteomes" id="UP001345963"/>
    </source>
</evidence>
<evidence type="ECO:0000313" key="1">
    <source>
        <dbReference type="EMBL" id="MED6239652.1"/>
    </source>
</evidence>
<reference evidence="1 2" key="1">
    <citation type="submission" date="2021-07" db="EMBL/GenBank/DDBJ databases">
        <authorList>
            <person name="Palmer J.M."/>
        </authorList>
    </citation>
    <scope>NUCLEOTIDE SEQUENCE [LARGE SCALE GENOMIC DNA]</scope>
    <source>
        <strain evidence="1 2">AT_MEX2019</strain>
        <tissue evidence="1">Muscle</tissue>
    </source>
</reference>
<dbReference type="PANTHER" id="PTHR21696:SF2">
    <property type="entry name" value="PROTEIN UNC-79 HOMOLOG"/>
    <property type="match status" value="1"/>
</dbReference>
<keyword evidence="2" id="KW-1185">Reference proteome</keyword>
<protein>
    <submittedName>
        <fullName evidence="1">Protein unc-79</fullName>
    </submittedName>
</protein>
<dbReference type="PANTHER" id="PTHR21696">
    <property type="entry name" value="PROTEIN UNC-79 HOMOLOG"/>
    <property type="match status" value="1"/>
</dbReference>
<sequence>PKEFIECVSHIRQLSWLLLGSLTHCALHQGSISCMPIPLDAGSHIADHLIVILIGFPEQSKTSVLHMCSLFHAFMFAQLWTIYCEQAAAAPSLQNQNQTEFSSSAILTGLEFWSRVTPSILQLMAHNKVMVEMVCLHVISLMEALQECNSTIFVKLIPMWLPMIQSNLKVRDSVLINKSALFHNFKLHLISLCFSTSICQLGCSCVFRPSRTG</sequence>
<comment type="caution">
    <text evidence="1">The sequence shown here is derived from an EMBL/GenBank/DDBJ whole genome shotgun (WGS) entry which is preliminary data.</text>
</comment>
<name>A0ABU7ANI2_9TELE</name>
<gene>
    <name evidence="1" type="primary">UNC79_3</name>
    <name evidence="1" type="ORF">ATANTOWER_009182</name>
</gene>
<accession>A0ABU7ANI2</accession>
<feature type="non-terminal residue" evidence="1">
    <location>
        <position position="1"/>
    </location>
</feature>
<dbReference type="InterPro" id="IPR024855">
    <property type="entry name" value="UNC79"/>
</dbReference>
<proteinExistence type="predicted"/>